<evidence type="ECO:0000256" key="3">
    <source>
        <dbReference type="ARBA" id="ARBA00022714"/>
    </source>
</evidence>
<dbReference type="EMBL" id="RBXL01000001">
    <property type="protein sequence ID" value="RKT47136.1"/>
    <property type="molecule type" value="Genomic_DNA"/>
</dbReference>
<reference evidence="11 12" key="1">
    <citation type="submission" date="2018-10" db="EMBL/GenBank/DDBJ databases">
        <title>Genomic Encyclopedia of Archaeal and Bacterial Type Strains, Phase II (KMG-II): from individual species to whole genera.</title>
        <authorList>
            <person name="Goeker M."/>
        </authorList>
    </citation>
    <scope>NUCLEOTIDE SEQUENCE [LARGE SCALE GENOMIC DNA]</scope>
    <source>
        <strain evidence="11 12">DSM 235</strain>
    </source>
</reference>
<evidence type="ECO:0000256" key="2">
    <source>
        <dbReference type="ARBA" id="ARBA00019898"/>
    </source>
</evidence>
<feature type="binding site" evidence="10">
    <location>
        <position position="134"/>
    </location>
    <ligand>
        <name>[2Fe-2S] cluster</name>
        <dbReference type="ChEBI" id="CHEBI:190135"/>
    </ligand>
</feature>
<gene>
    <name evidence="11" type="ORF">BDD21_4691</name>
</gene>
<comment type="cofactor">
    <cofactor evidence="9">
        <name>[2Fe-2S] cluster</name>
        <dbReference type="ChEBI" id="CHEBI:190135"/>
    </cofactor>
</comment>
<dbReference type="Proteomes" id="UP000274556">
    <property type="component" value="Unassembled WGS sequence"/>
</dbReference>
<dbReference type="GO" id="GO:0046872">
    <property type="term" value="F:metal ion binding"/>
    <property type="evidence" value="ECO:0007669"/>
    <property type="project" value="UniProtKB-KW"/>
</dbReference>
<dbReference type="RefSeq" id="WP_120799150.1">
    <property type="nucleotide sequence ID" value="NZ_RBXL01000001.1"/>
</dbReference>
<dbReference type="PANTHER" id="PTHR10371">
    <property type="entry name" value="NADH DEHYDROGENASE UBIQUINONE FLAVOPROTEIN 2, MITOCHONDRIAL"/>
    <property type="match status" value="1"/>
</dbReference>
<dbReference type="GO" id="GO:0003954">
    <property type="term" value="F:NADH dehydrogenase activity"/>
    <property type="evidence" value="ECO:0007669"/>
    <property type="project" value="TreeGrafter"/>
</dbReference>
<keyword evidence="12" id="KW-1185">Reference proteome</keyword>
<name>A0A495VCL0_9GAMM</name>
<dbReference type="AlphaFoldDB" id="A0A495VCL0"/>
<comment type="caution">
    <text evidence="11">The sequence shown here is derived from an EMBL/GenBank/DDBJ whole genome shotgun (WGS) entry which is preliminary data.</text>
</comment>
<dbReference type="CDD" id="cd03081">
    <property type="entry name" value="TRX_Fd_NuoE_FDH_gamma"/>
    <property type="match status" value="1"/>
</dbReference>
<dbReference type="PIRSF" id="PIRSF000216">
    <property type="entry name" value="NADH_DH_24kDa"/>
    <property type="match status" value="1"/>
</dbReference>
<proteinExistence type="inferred from homology"/>
<feature type="binding site" evidence="10">
    <location>
        <position position="89"/>
    </location>
    <ligand>
        <name>[2Fe-2S] cluster</name>
        <dbReference type="ChEBI" id="CHEBI:190135"/>
    </ligand>
</feature>
<keyword evidence="3 10" id="KW-0001">2Fe-2S</keyword>
<dbReference type="InterPro" id="IPR041921">
    <property type="entry name" value="NuoE_N"/>
</dbReference>
<dbReference type="GO" id="GO:0051537">
    <property type="term" value="F:2 iron, 2 sulfur cluster binding"/>
    <property type="evidence" value="ECO:0007669"/>
    <property type="project" value="UniProtKB-KW"/>
</dbReference>
<evidence type="ECO:0000256" key="4">
    <source>
        <dbReference type="ARBA" id="ARBA00022723"/>
    </source>
</evidence>
<evidence type="ECO:0000256" key="8">
    <source>
        <dbReference type="ARBA" id="ARBA00032788"/>
    </source>
</evidence>
<feature type="binding site" evidence="10">
    <location>
        <position position="130"/>
    </location>
    <ligand>
        <name>[2Fe-2S] cluster</name>
        <dbReference type="ChEBI" id="CHEBI:190135"/>
    </ligand>
</feature>
<dbReference type="PANTHER" id="PTHR10371:SF3">
    <property type="entry name" value="NADH DEHYDROGENASE [UBIQUINONE] FLAVOPROTEIN 2, MITOCHONDRIAL"/>
    <property type="match status" value="1"/>
</dbReference>
<feature type="binding site" evidence="10">
    <location>
        <position position="94"/>
    </location>
    <ligand>
        <name>[2Fe-2S] cluster</name>
        <dbReference type="ChEBI" id="CHEBI:190135"/>
    </ligand>
</feature>
<protein>
    <recommendedName>
        <fullName evidence="2">NADH-quinone oxidoreductase subunit E</fullName>
    </recommendedName>
    <alternativeName>
        <fullName evidence="7">NADH dehydrogenase I subunit E</fullName>
    </alternativeName>
    <alternativeName>
        <fullName evidence="8">NDH-1 subunit E</fullName>
    </alternativeName>
</protein>
<dbReference type="OrthoDB" id="9807941at2"/>
<evidence type="ECO:0000313" key="12">
    <source>
        <dbReference type="Proteomes" id="UP000274556"/>
    </source>
</evidence>
<evidence type="ECO:0000313" key="11">
    <source>
        <dbReference type="EMBL" id="RKT47136.1"/>
    </source>
</evidence>
<keyword evidence="5 10" id="KW-0408">Iron</keyword>
<organism evidence="11 12">
    <name type="scientific">Thiocapsa rosea</name>
    <dbReference type="NCBI Taxonomy" id="69360"/>
    <lineage>
        <taxon>Bacteria</taxon>
        <taxon>Pseudomonadati</taxon>
        <taxon>Pseudomonadota</taxon>
        <taxon>Gammaproteobacteria</taxon>
        <taxon>Chromatiales</taxon>
        <taxon>Chromatiaceae</taxon>
        <taxon>Thiocapsa</taxon>
    </lineage>
</organism>
<evidence type="ECO:0000256" key="6">
    <source>
        <dbReference type="ARBA" id="ARBA00023014"/>
    </source>
</evidence>
<evidence type="ECO:0000256" key="7">
    <source>
        <dbReference type="ARBA" id="ARBA00031580"/>
    </source>
</evidence>
<evidence type="ECO:0000256" key="9">
    <source>
        <dbReference type="ARBA" id="ARBA00034078"/>
    </source>
</evidence>
<evidence type="ECO:0000256" key="1">
    <source>
        <dbReference type="ARBA" id="ARBA00010643"/>
    </source>
</evidence>
<evidence type="ECO:0000256" key="5">
    <source>
        <dbReference type="ARBA" id="ARBA00023004"/>
    </source>
</evidence>
<keyword evidence="6 10" id="KW-0411">Iron-sulfur</keyword>
<comment type="cofactor">
    <cofactor evidence="10">
        <name>[2Fe-2S] cluster</name>
        <dbReference type="ChEBI" id="CHEBI:190135"/>
    </cofactor>
    <text evidence="10">Binds 1 [2Fe-2S] cluster.</text>
</comment>
<dbReference type="Gene3D" id="1.10.10.1590">
    <property type="entry name" value="NADH-quinone oxidoreductase subunit E"/>
    <property type="match status" value="1"/>
</dbReference>
<dbReference type="SUPFAM" id="SSF52833">
    <property type="entry name" value="Thioredoxin-like"/>
    <property type="match status" value="1"/>
</dbReference>
<dbReference type="Gene3D" id="3.40.30.10">
    <property type="entry name" value="Glutaredoxin"/>
    <property type="match status" value="1"/>
</dbReference>
<dbReference type="InterPro" id="IPR036249">
    <property type="entry name" value="Thioredoxin-like_sf"/>
</dbReference>
<evidence type="ECO:0000256" key="10">
    <source>
        <dbReference type="PIRSR" id="PIRSR000216-1"/>
    </source>
</evidence>
<dbReference type="InterPro" id="IPR002023">
    <property type="entry name" value="NuoE-like"/>
</dbReference>
<keyword evidence="4 10" id="KW-0479">Metal-binding</keyword>
<accession>A0A495VCL0</accession>
<dbReference type="NCBIfam" id="NF004638">
    <property type="entry name" value="PRK05988.1"/>
    <property type="match status" value="1"/>
</dbReference>
<dbReference type="Pfam" id="PF01257">
    <property type="entry name" value="2Fe-2S_thioredx"/>
    <property type="match status" value="1"/>
</dbReference>
<sequence length="169" mass="18238">MPHASAPPDDPTPFNTDAVREVIRAAASVPGAMLPVLHAVQGHLGHIPSEVVPLVAQALNVSRAEVQGVLDFYHDFRRAPPGRHLVWICRAESCQAMGAEAIETHARNHLGLAYHETTADGALTLEPVYCLGNCACSPAVRVDGEIHGRMDPIRFEKLVEELRAETVTA</sequence>
<comment type="similarity">
    <text evidence="1">Belongs to the complex I 24 kDa subunit family.</text>
</comment>